<keyword evidence="1" id="KW-0732">Signal</keyword>
<dbReference type="Proteomes" id="UP001165366">
    <property type="component" value="Unassembled WGS sequence"/>
</dbReference>
<name>A0ABS9K9Q5_9BACT</name>
<feature type="chain" id="PRO_5046978244" evidence="1">
    <location>
        <begin position="22"/>
        <end position="163"/>
    </location>
</feature>
<proteinExistence type="predicted"/>
<keyword evidence="4" id="KW-1185">Reference proteome</keyword>
<feature type="domain" description="DUF6265" evidence="2">
    <location>
        <begin position="32"/>
        <end position="143"/>
    </location>
</feature>
<dbReference type="Pfam" id="PF19780">
    <property type="entry name" value="DUF6265"/>
    <property type="match status" value="1"/>
</dbReference>
<evidence type="ECO:0000256" key="1">
    <source>
        <dbReference type="SAM" id="SignalP"/>
    </source>
</evidence>
<gene>
    <name evidence="3" type="ORF">L6773_03355</name>
</gene>
<protein>
    <submittedName>
        <fullName evidence="3">DUF6265 family protein</fullName>
    </submittedName>
</protein>
<reference evidence="3" key="2">
    <citation type="submission" date="2024-05" db="EMBL/GenBank/DDBJ databases">
        <title>Rhodohalobacter halophilus gen. nov., sp. nov., a moderately halophilic member of the family Balneolaceae.</title>
        <authorList>
            <person name="Xia J."/>
        </authorList>
    </citation>
    <scope>NUCLEOTIDE SEQUENCE</scope>
    <source>
        <strain evidence="3">WB101</strain>
    </source>
</reference>
<accession>A0ABS9K9Q5</accession>
<dbReference type="RefSeq" id="WP_237852434.1">
    <property type="nucleotide sequence ID" value="NZ_JAKLWS010000002.1"/>
</dbReference>
<comment type="caution">
    <text evidence="3">The sequence shown here is derived from an EMBL/GenBank/DDBJ whole genome shotgun (WGS) entry which is preliminary data.</text>
</comment>
<dbReference type="EMBL" id="JAKLWS010000002">
    <property type="protein sequence ID" value="MCG2587590.1"/>
    <property type="molecule type" value="Genomic_DNA"/>
</dbReference>
<reference evidence="3" key="1">
    <citation type="submission" date="2022-01" db="EMBL/GenBank/DDBJ databases">
        <authorList>
            <person name="Wang Y."/>
        </authorList>
    </citation>
    <scope>NUCLEOTIDE SEQUENCE</scope>
    <source>
        <strain evidence="3">WB101</strain>
    </source>
</reference>
<evidence type="ECO:0000259" key="2">
    <source>
        <dbReference type="Pfam" id="PF19780"/>
    </source>
</evidence>
<evidence type="ECO:0000313" key="3">
    <source>
        <dbReference type="EMBL" id="MCG2587590.1"/>
    </source>
</evidence>
<feature type="signal peptide" evidence="1">
    <location>
        <begin position="1"/>
        <end position="21"/>
    </location>
</feature>
<dbReference type="InterPro" id="IPR046232">
    <property type="entry name" value="DUF6265"/>
</dbReference>
<evidence type="ECO:0000313" key="4">
    <source>
        <dbReference type="Proteomes" id="UP001165366"/>
    </source>
</evidence>
<organism evidence="3 4">
    <name type="scientific">Rhodohalobacter sulfatireducens</name>
    <dbReference type="NCBI Taxonomy" id="2911366"/>
    <lineage>
        <taxon>Bacteria</taxon>
        <taxon>Pseudomonadati</taxon>
        <taxon>Balneolota</taxon>
        <taxon>Balneolia</taxon>
        <taxon>Balneolales</taxon>
        <taxon>Balneolaceae</taxon>
        <taxon>Rhodohalobacter</taxon>
    </lineage>
</organism>
<sequence length="163" mass="18711">MKNKLFLFLFFLTVFFIDVKAQNNGTLSDIEFLSGHWEATRNGNLVEAFWTEPEGDNIVGVVRIIGDGRAVLYEIFAIEMTDTGLEVKVKHFRPGLIGVEEKDEFDHYTFLESSNGRALFQKQGEDVRISYEMRPENKFAVAVGTPADGEWKFEDFWLFSPLD</sequence>